<evidence type="ECO:0000256" key="2">
    <source>
        <dbReference type="ARBA" id="ARBA00022741"/>
    </source>
</evidence>
<proteinExistence type="predicted"/>
<dbReference type="Pfam" id="PF00005">
    <property type="entry name" value="ABC_tran"/>
    <property type="match status" value="1"/>
</dbReference>
<dbReference type="Proteomes" id="UP000019225">
    <property type="component" value="Chromosome"/>
</dbReference>
<evidence type="ECO:0000256" key="3">
    <source>
        <dbReference type="ARBA" id="ARBA00022840"/>
    </source>
</evidence>
<dbReference type="STRING" id="1449976.KALB_3021"/>
<gene>
    <name evidence="5" type="ORF">KALB_3021</name>
</gene>
<reference evidence="5 6" key="1">
    <citation type="journal article" date="2014" name="BMC Genomics">
        <title>Complete genome sequence of producer of the glycopeptide antibiotic Aculeximycin Kutzneria albida DSM 43870T, a representative of minor genus of Pseudonocardiaceae.</title>
        <authorList>
            <person name="Rebets Y."/>
            <person name="Tokovenko B."/>
            <person name="Lushchyk I."/>
            <person name="Ruckert C."/>
            <person name="Zaburannyi N."/>
            <person name="Bechthold A."/>
            <person name="Kalinowski J."/>
            <person name="Luzhetskyy A."/>
        </authorList>
    </citation>
    <scope>NUCLEOTIDE SEQUENCE [LARGE SCALE GENOMIC DNA]</scope>
    <source>
        <strain evidence="5">DSM 43870</strain>
    </source>
</reference>
<evidence type="ECO:0000313" key="6">
    <source>
        <dbReference type="Proteomes" id="UP000019225"/>
    </source>
</evidence>
<dbReference type="AlphaFoldDB" id="W5WDX6"/>
<keyword evidence="1" id="KW-0813">Transport</keyword>
<dbReference type="InterPro" id="IPR003439">
    <property type="entry name" value="ABC_transporter-like_ATP-bd"/>
</dbReference>
<evidence type="ECO:0000256" key="1">
    <source>
        <dbReference type="ARBA" id="ARBA00022448"/>
    </source>
</evidence>
<dbReference type="InterPro" id="IPR027417">
    <property type="entry name" value="P-loop_NTPase"/>
</dbReference>
<accession>W5WDX6</accession>
<dbReference type="InterPro" id="IPR051782">
    <property type="entry name" value="ABC_Transporter_VariousFunc"/>
</dbReference>
<dbReference type="PROSITE" id="PS50893">
    <property type="entry name" value="ABC_TRANSPORTER_2"/>
    <property type="match status" value="1"/>
</dbReference>
<feature type="domain" description="ABC transporter" evidence="4">
    <location>
        <begin position="1"/>
        <end position="207"/>
    </location>
</feature>
<sequence length="270" mass="29204">MSCTLAGGRIHGLIGRNGSGKTSLLSTLAAYRPASAGTVLVDGEDPFENPRTAAGTCFIRDEPDLVPSTVDRVLRFAGRFRPTWDHTYAQALAARFGLSPDKRVGALSRGMKSALGVTIGPASRAPLTIFDESYLGMDAPARYTFYEELIADYGRHPRTVLLSSHLIEEVDALFEQVLILDGGRLLLHEDTDVLRARGQTVTGPAEAVDRFVASLTVVGEKRLGGTKAVTVYGELAEDRRRQARAEGLDLGPVSVQDLFVHLTREQGSPR</sequence>
<keyword evidence="2" id="KW-0547">Nucleotide-binding</keyword>
<protein>
    <submittedName>
        <fullName evidence="5">ABC transporter-like protein</fullName>
    </submittedName>
</protein>
<dbReference type="SUPFAM" id="SSF52540">
    <property type="entry name" value="P-loop containing nucleoside triphosphate hydrolases"/>
    <property type="match status" value="1"/>
</dbReference>
<dbReference type="Gene3D" id="3.40.50.300">
    <property type="entry name" value="P-loop containing nucleotide triphosphate hydrolases"/>
    <property type="match status" value="1"/>
</dbReference>
<dbReference type="GO" id="GO:0016887">
    <property type="term" value="F:ATP hydrolysis activity"/>
    <property type="evidence" value="ECO:0007669"/>
    <property type="project" value="InterPro"/>
</dbReference>
<keyword evidence="6" id="KW-1185">Reference proteome</keyword>
<dbReference type="eggNOG" id="COG1131">
    <property type="taxonomic scope" value="Bacteria"/>
</dbReference>
<name>W5WDX6_9PSEU</name>
<evidence type="ECO:0000259" key="4">
    <source>
        <dbReference type="PROSITE" id="PS50893"/>
    </source>
</evidence>
<dbReference type="EMBL" id="CP007155">
    <property type="protein sequence ID" value="AHH96389.1"/>
    <property type="molecule type" value="Genomic_DNA"/>
</dbReference>
<keyword evidence="3" id="KW-0067">ATP-binding</keyword>
<dbReference type="GO" id="GO:0005524">
    <property type="term" value="F:ATP binding"/>
    <property type="evidence" value="ECO:0007669"/>
    <property type="project" value="UniProtKB-KW"/>
</dbReference>
<evidence type="ECO:0000313" key="5">
    <source>
        <dbReference type="EMBL" id="AHH96389.1"/>
    </source>
</evidence>
<dbReference type="PANTHER" id="PTHR42939">
    <property type="entry name" value="ABC TRANSPORTER ATP-BINDING PROTEIN ALBC-RELATED"/>
    <property type="match status" value="1"/>
</dbReference>
<organism evidence="5 6">
    <name type="scientific">Kutzneria albida DSM 43870</name>
    <dbReference type="NCBI Taxonomy" id="1449976"/>
    <lineage>
        <taxon>Bacteria</taxon>
        <taxon>Bacillati</taxon>
        <taxon>Actinomycetota</taxon>
        <taxon>Actinomycetes</taxon>
        <taxon>Pseudonocardiales</taxon>
        <taxon>Pseudonocardiaceae</taxon>
        <taxon>Kutzneria</taxon>
    </lineage>
</organism>
<dbReference type="HOGENOM" id="CLU_000604_1_2_11"/>
<dbReference type="KEGG" id="kal:KALB_3021"/>
<dbReference type="PANTHER" id="PTHR42939:SF1">
    <property type="entry name" value="ABC TRANSPORTER ATP-BINDING PROTEIN ALBC-RELATED"/>
    <property type="match status" value="1"/>
</dbReference>